<accession>A0A0G2HQP3</accession>
<sequence length="161" mass="17541">MTLVLESGLIGWIPPLAGTLRHDDGGSLISAHQHVKHILMMPALALPSGSLFANNIVLTSEYVITLCLHRGFKLKDVKVRYYMIGIDCLYRFIFLLPRSPINLEPGIRLSGTGYLSGIWGTPPTPPIFGQGPIAKIARTAMPHTSQAVLHRLIPGHDGEEG</sequence>
<comment type="caution">
    <text evidence="1">The sequence shown here is derived from an EMBL/GenBank/DDBJ whole genome shotgun (WGS) entry which is preliminary data.</text>
</comment>
<dbReference type="Proteomes" id="UP000034164">
    <property type="component" value="Unassembled WGS sequence"/>
</dbReference>
<evidence type="ECO:0000313" key="1">
    <source>
        <dbReference type="EMBL" id="KKZ60402.1"/>
    </source>
</evidence>
<name>A0A0G2HQP3_9EURO</name>
<proteinExistence type="predicted"/>
<protein>
    <submittedName>
        <fullName evidence="1">Uncharacterized protein</fullName>
    </submittedName>
</protein>
<gene>
    <name evidence="1" type="ORF">EMCG_00688</name>
</gene>
<dbReference type="OrthoDB" id="10570524at2759"/>
<dbReference type="EMBL" id="LCZI01001536">
    <property type="protein sequence ID" value="KKZ60402.1"/>
    <property type="molecule type" value="Genomic_DNA"/>
</dbReference>
<evidence type="ECO:0000313" key="2">
    <source>
        <dbReference type="Proteomes" id="UP000034164"/>
    </source>
</evidence>
<reference evidence="2" key="1">
    <citation type="journal article" date="2015" name="PLoS Genet.">
        <title>The dynamic genome and transcriptome of the human fungal pathogen Blastomyces and close relative Emmonsia.</title>
        <authorList>
            <person name="Munoz J.F."/>
            <person name="Gauthier G.M."/>
            <person name="Desjardins C.A."/>
            <person name="Gallo J.E."/>
            <person name="Holder J."/>
            <person name="Sullivan T.D."/>
            <person name="Marty A.J."/>
            <person name="Carmen J.C."/>
            <person name="Chen Z."/>
            <person name="Ding L."/>
            <person name="Gujja S."/>
            <person name="Magrini V."/>
            <person name="Misas E."/>
            <person name="Mitreva M."/>
            <person name="Priest M."/>
            <person name="Saif S."/>
            <person name="Whiston E.A."/>
            <person name="Young S."/>
            <person name="Zeng Q."/>
            <person name="Goldman W.E."/>
            <person name="Mardis E.R."/>
            <person name="Taylor J.W."/>
            <person name="McEwen J.G."/>
            <person name="Clay O.K."/>
            <person name="Klein B.S."/>
            <person name="Cuomo C.A."/>
        </authorList>
    </citation>
    <scope>NUCLEOTIDE SEQUENCE [LARGE SCALE GENOMIC DNA]</scope>
    <source>
        <strain evidence="2">UAMH 3008</strain>
    </source>
</reference>
<dbReference type="VEuPathDB" id="FungiDB:EMCG_00688"/>
<organism evidence="1 2">
    <name type="scientific">[Emmonsia] crescens</name>
    <dbReference type="NCBI Taxonomy" id="73230"/>
    <lineage>
        <taxon>Eukaryota</taxon>
        <taxon>Fungi</taxon>
        <taxon>Dikarya</taxon>
        <taxon>Ascomycota</taxon>
        <taxon>Pezizomycotina</taxon>
        <taxon>Eurotiomycetes</taxon>
        <taxon>Eurotiomycetidae</taxon>
        <taxon>Onygenales</taxon>
        <taxon>Ajellomycetaceae</taxon>
        <taxon>Emergomyces</taxon>
    </lineage>
</organism>
<dbReference type="AlphaFoldDB" id="A0A0G2HQP3"/>